<dbReference type="InterPro" id="IPR024079">
    <property type="entry name" value="MetalloPept_cat_dom_sf"/>
</dbReference>
<dbReference type="Gene3D" id="3.40.390.10">
    <property type="entry name" value="Collagenase (Catalytic Domain)"/>
    <property type="match status" value="1"/>
</dbReference>
<dbReference type="EC" id="3.4.24.76" evidence="5"/>
<feature type="domain" description="Peptidase M12A" evidence="4">
    <location>
        <begin position="91"/>
        <end position="302"/>
    </location>
</feature>
<sequence length="536" mass="56325">MWRNVFVTAGLALFLAACNPPKETPTYTAGSHPGYAPGRKGEVKTVTIGGKPFTYEVIDGLAIYQGDMILGSEAQLMRMAARAAEPGVGPQGVGCSEGFGGDFGWSCTRWPGGRVPYVFANDWGSEANNTAMRARIAQAIAHWEEHTNLDFYHDAGGPNKLIFRNSEGCSSFVGRRDDLVDDPQNVNLNMGCDLSAVIHEIGHAVGLYHEHSREDRDGFVQVLWGNIEGGKEHNFNRHVDDGFDVGPYDFESIMHYSCSAFSRNGMPTLQILAPGVTCADVGDNAVLSEGDILSAYRMYPPSFGIGGVAEGQSFERNGTLNPTLSVLEPANGSTVCVNQSVTFRASAGDVDSPGFTLPDSAVSWRVGAGAPFATGKEVSRSFSPAGSYTVTATAADADGGVASASVNLTVVNCTNNPPTATITSPATDLDVTPTTSDANGYYHLLTLQGSATDPEDGTLSGASLVWTTNRADVQPGGPSTGSQTLGTGASVANVRLYTTCASPHFGTVDHLVTLTATDSAGNAATRTRLVRVKTLC</sequence>
<keyword evidence="1" id="KW-0862">Zinc</keyword>
<dbReference type="PANTHER" id="PTHR10127">
    <property type="entry name" value="DISCOIDIN, CUB, EGF, LAMININ , AND ZINC METALLOPROTEASE DOMAIN CONTAINING"/>
    <property type="match status" value="1"/>
</dbReference>
<dbReference type="GO" id="GO:0005509">
    <property type="term" value="F:calcium ion binding"/>
    <property type="evidence" value="ECO:0007669"/>
    <property type="project" value="InterPro"/>
</dbReference>
<gene>
    <name evidence="5" type="ORF">Mterra_02232</name>
</gene>
<protein>
    <submittedName>
        <fullName evidence="5">Flavastacin</fullName>
        <ecNumber evidence="5">3.4.24.76</ecNumber>
    </submittedName>
</protein>
<evidence type="ECO:0000313" key="5">
    <source>
        <dbReference type="EMBL" id="RIH83575.1"/>
    </source>
</evidence>
<dbReference type="InterPro" id="IPR002126">
    <property type="entry name" value="Cadherin-like_dom"/>
</dbReference>
<dbReference type="InterPro" id="IPR000601">
    <property type="entry name" value="PKD_dom"/>
</dbReference>
<dbReference type="SUPFAM" id="SSF49299">
    <property type="entry name" value="PKD domain"/>
    <property type="match status" value="1"/>
</dbReference>
<dbReference type="InterPro" id="IPR035986">
    <property type="entry name" value="PKD_dom_sf"/>
</dbReference>
<dbReference type="PRINTS" id="PR00480">
    <property type="entry name" value="ASTACIN"/>
</dbReference>
<keyword evidence="6" id="KW-1185">Reference proteome</keyword>
<feature type="binding site" evidence="1">
    <location>
        <position position="203"/>
    </location>
    <ligand>
        <name>Zn(2+)</name>
        <dbReference type="ChEBI" id="CHEBI:29105"/>
        <note>catalytic</note>
    </ligand>
</feature>
<dbReference type="SMART" id="SM00235">
    <property type="entry name" value="ZnMc"/>
    <property type="match status" value="1"/>
</dbReference>
<feature type="domain" description="Cadherin" evidence="3">
    <location>
        <begin position="338"/>
        <end position="420"/>
    </location>
</feature>
<accession>A0A399EHE4</accession>
<keyword evidence="1" id="KW-0645">Protease</keyword>
<dbReference type="PANTHER" id="PTHR10127:SF850">
    <property type="entry name" value="METALLOENDOPEPTIDASE"/>
    <property type="match status" value="1"/>
</dbReference>
<dbReference type="GO" id="GO:0006508">
    <property type="term" value="P:proteolysis"/>
    <property type="evidence" value="ECO:0007669"/>
    <property type="project" value="UniProtKB-KW"/>
</dbReference>
<evidence type="ECO:0000259" key="3">
    <source>
        <dbReference type="PROSITE" id="PS50268"/>
    </source>
</evidence>
<keyword evidence="1 5" id="KW-0378">Hydrolase</keyword>
<dbReference type="AlphaFoldDB" id="A0A399EHE4"/>
<feature type="domain" description="PKD" evidence="2">
    <location>
        <begin position="358"/>
        <end position="410"/>
    </location>
</feature>
<dbReference type="Pfam" id="PF01400">
    <property type="entry name" value="Astacin"/>
    <property type="match status" value="1"/>
</dbReference>
<dbReference type="PROSITE" id="PS51864">
    <property type="entry name" value="ASTACIN"/>
    <property type="match status" value="1"/>
</dbReference>
<dbReference type="InterPro" id="IPR006026">
    <property type="entry name" value="Peptidase_Metallo"/>
</dbReference>
<dbReference type="GO" id="GO:0008270">
    <property type="term" value="F:zinc ion binding"/>
    <property type="evidence" value="ECO:0007669"/>
    <property type="project" value="UniProtKB-UniRule"/>
</dbReference>
<dbReference type="RefSeq" id="WP_119315290.1">
    <property type="nucleotide sequence ID" value="NZ_QXDL01000089.1"/>
</dbReference>
<feature type="binding site" evidence="1">
    <location>
        <position position="199"/>
    </location>
    <ligand>
        <name>Zn(2+)</name>
        <dbReference type="ChEBI" id="CHEBI:29105"/>
        <note>catalytic</note>
    </ligand>
</feature>
<feature type="active site" evidence="1">
    <location>
        <position position="200"/>
    </location>
</feature>
<dbReference type="OrthoDB" id="8455098at2"/>
<dbReference type="PROSITE" id="PS51257">
    <property type="entry name" value="PROKAR_LIPOPROTEIN"/>
    <property type="match status" value="1"/>
</dbReference>
<feature type="binding site" evidence="1">
    <location>
        <position position="209"/>
    </location>
    <ligand>
        <name>Zn(2+)</name>
        <dbReference type="ChEBI" id="CHEBI:29105"/>
        <note>catalytic</note>
    </ligand>
</feature>
<organism evidence="5 6">
    <name type="scientific">Calidithermus terrae</name>
    <dbReference type="NCBI Taxonomy" id="1408545"/>
    <lineage>
        <taxon>Bacteria</taxon>
        <taxon>Thermotogati</taxon>
        <taxon>Deinococcota</taxon>
        <taxon>Deinococci</taxon>
        <taxon>Thermales</taxon>
        <taxon>Thermaceae</taxon>
        <taxon>Calidithermus</taxon>
    </lineage>
</organism>
<dbReference type="SMART" id="SM00089">
    <property type="entry name" value="PKD"/>
    <property type="match status" value="1"/>
</dbReference>
<dbReference type="CDD" id="cd00146">
    <property type="entry name" value="PKD"/>
    <property type="match status" value="1"/>
</dbReference>
<dbReference type="Proteomes" id="UP000265715">
    <property type="component" value="Unassembled WGS sequence"/>
</dbReference>
<dbReference type="GO" id="GO:0016020">
    <property type="term" value="C:membrane"/>
    <property type="evidence" value="ECO:0007669"/>
    <property type="project" value="InterPro"/>
</dbReference>
<dbReference type="InterPro" id="IPR034035">
    <property type="entry name" value="Astacin-like_dom"/>
</dbReference>
<dbReference type="InterPro" id="IPR013783">
    <property type="entry name" value="Ig-like_fold"/>
</dbReference>
<dbReference type="InterPro" id="IPR001506">
    <property type="entry name" value="Peptidase_M12A"/>
</dbReference>
<name>A0A399EHE4_9DEIN</name>
<comment type="cofactor">
    <cofactor evidence="1">
        <name>Zn(2+)</name>
        <dbReference type="ChEBI" id="CHEBI:29105"/>
    </cofactor>
    <text evidence="1">Binds 1 zinc ion per subunit.</text>
</comment>
<dbReference type="SUPFAM" id="SSF55486">
    <property type="entry name" value="Metalloproteases ('zincins'), catalytic domain"/>
    <property type="match status" value="1"/>
</dbReference>
<dbReference type="InterPro" id="IPR022409">
    <property type="entry name" value="PKD/Chitinase_dom"/>
</dbReference>
<evidence type="ECO:0000259" key="2">
    <source>
        <dbReference type="PROSITE" id="PS50093"/>
    </source>
</evidence>
<dbReference type="Pfam" id="PF00801">
    <property type="entry name" value="PKD"/>
    <property type="match status" value="1"/>
</dbReference>
<proteinExistence type="predicted"/>
<comment type="caution">
    <text evidence="1">Lacks conserved residue(s) required for the propagation of feature annotation.</text>
</comment>
<evidence type="ECO:0000313" key="6">
    <source>
        <dbReference type="Proteomes" id="UP000265715"/>
    </source>
</evidence>
<reference evidence="5 6" key="1">
    <citation type="submission" date="2018-08" db="EMBL/GenBank/DDBJ databases">
        <title>Meiothermus terrae DSM 26712 genome sequencing project.</title>
        <authorList>
            <person name="Da Costa M.S."/>
            <person name="Albuquerque L."/>
            <person name="Raposo P."/>
            <person name="Froufe H.J.C."/>
            <person name="Barroso C.S."/>
            <person name="Egas C."/>
        </authorList>
    </citation>
    <scope>NUCLEOTIDE SEQUENCE [LARGE SCALE GENOMIC DNA]</scope>
    <source>
        <strain evidence="5 6">DSM 26712</strain>
    </source>
</reference>
<dbReference type="PROSITE" id="PS50093">
    <property type="entry name" value="PKD"/>
    <property type="match status" value="1"/>
</dbReference>
<dbReference type="EMBL" id="QXDL01000089">
    <property type="protein sequence ID" value="RIH83575.1"/>
    <property type="molecule type" value="Genomic_DNA"/>
</dbReference>
<dbReference type="CDD" id="cd04280">
    <property type="entry name" value="ZnMc_astacin_like"/>
    <property type="match status" value="1"/>
</dbReference>
<dbReference type="Gene3D" id="2.60.40.10">
    <property type="entry name" value="Immunoglobulins"/>
    <property type="match status" value="1"/>
</dbReference>
<dbReference type="GO" id="GO:0007156">
    <property type="term" value="P:homophilic cell adhesion via plasma membrane adhesion molecules"/>
    <property type="evidence" value="ECO:0007669"/>
    <property type="project" value="InterPro"/>
</dbReference>
<keyword evidence="1" id="KW-0482">Metalloprotease</keyword>
<comment type="caution">
    <text evidence="5">The sequence shown here is derived from an EMBL/GenBank/DDBJ whole genome shotgun (WGS) entry which is preliminary data.</text>
</comment>
<dbReference type="PROSITE" id="PS50268">
    <property type="entry name" value="CADHERIN_2"/>
    <property type="match status" value="1"/>
</dbReference>
<dbReference type="GO" id="GO:0004222">
    <property type="term" value="F:metalloendopeptidase activity"/>
    <property type="evidence" value="ECO:0007669"/>
    <property type="project" value="UniProtKB-UniRule"/>
</dbReference>
<evidence type="ECO:0000256" key="1">
    <source>
        <dbReference type="PROSITE-ProRule" id="PRU01211"/>
    </source>
</evidence>
<keyword evidence="1" id="KW-0479">Metal-binding</keyword>
<evidence type="ECO:0000259" key="4">
    <source>
        <dbReference type="PROSITE" id="PS51864"/>
    </source>
</evidence>